<evidence type="ECO:0000313" key="8">
    <source>
        <dbReference type="Proteomes" id="UP000267027"/>
    </source>
</evidence>
<dbReference type="OrthoDB" id="8300214at2759"/>
<dbReference type="Gene3D" id="3.40.50.150">
    <property type="entry name" value="Vaccinia Virus protein VP39"/>
    <property type="match status" value="1"/>
</dbReference>
<dbReference type="PANTHER" id="PTHR44307:SF18">
    <property type="entry name" value="PHOSPHOETHANOLAMINE N-METHYLTRANSFERASE 1"/>
    <property type="match status" value="1"/>
</dbReference>
<evidence type="ECO:0000256" key="1">
    <source>
        <dbReference type="ARBA" id="ARBA00004969"/>
    </source>
</evidence>
<keyword evidence="8" id="KW-1185">Reference proteome</keyword>
<accession>A0A0R3PZZ7</accession>
<gene>
    <name evidence="7" type="ORF">ACOC_LOCUS12197</name>
</gene>
<evidence type="ECO:0000256" key="4">
    <source>
        <dbReference type="ARBA" id="ARBA00035674"/>
    </source>
</evidence>
<dbReference type="GO" id="GO:0000234">
    <property type="term" value="F:phosphoethanolamine N-methyltransferase activity"/>
    <property type="evidence" value="ECO:0007669"/>
    <property type="project" value="UniProtKB-EC"/>
</dbReference>
<dbReference type="STRING" id="334426.A0A0R3PZZ7"/>
<evidence type="ECO:0000256" key="3">
    <source>
        <dbReference type="ARBA" id="ARBA00022679"/>
    </source>
</evidence>
<comment type="pathway">
    <text evidence="1">Phospholipid metabolism; phosphatidylcholine biosynthesis.</text>
</comment>
<reference evidence="7 8" key="2">
    <citation type="submission" date="2018-11" db="EMBL/GenBank/DDBJ databases">
        <authorList>
            <consortium name="Pathogen Informatics"/>
        </authorList>
    </citation>
    <scope>NUCLEOTIDE SEQUENCE [LARGE SCALE GENOMIC DNA]</scope>
    <source>
        <strain evidence="7 8">Costa Rica</strain>
    </source>
</reference>
<evidence type="ECO:0000313" key="9">
    <source>
        <dbReference type="WBParaSite" id="ACOC_0001219601-mRNA-1"/>
    </source>
</evidence>
<evidence type="ECO:0000256" key="2">
    <source>
        <dbReference type="ARBA" id="ARBA00005189"/>
    </source>
</evidence>
<protein>
    <recommendedName>
        <fullName evidence="4">phosphoethanolamine N-methyltransferase</fullName>
        <ecNumber evidence="4">2.1.1.103</ecNumber>
    </recommendedName>
</protein>
<proteinExistence type="predicted"/>
<dbReference type="SUPFAM" id="SSF53335">
    <property type="entry name" value="S-adenosyl-L-methionine-dependent methyltransferases"/>
    <property type="match status" value="1"/>
</dbReference>
<comment type="catalytic activity">
    <reaction evidence="5">
        <text>phosphoethanolamine + S-adenosyl-L-methionine = N-methylethanolamine phosphate + S-adenosyl-L-homocysteine + H(+)</text>
        <dbReference type="Rhea" id="RHEA:20365"/>
        <dbReference type="ChEBI" id="CHEBI:15378"/>
        <dbReference type="ChEBI" id="CHEBI:57781"/>
        <dbReference type="ChEBI" id="CHEBI:57856"/>
        <dbReference type="ChEBI" id="CHEBI:58190"/>
        <dbReference type="ChEBI" id="CHEBI:59789"/>
        <dbReference type="EC" id="2.1.1.103"/>
    </reaction>
    <physiologicalReaction direction="left-to-right" evidence="5">
        <dbReference type="Rhea" id="RHEA:20366"/>
    </physiologicalReaction>
</comment>
<reference evidence="9" key="1">
    <citation type="submission" date="2017-02" db="UniProtKB">
        <authorList>
            <consortium name="WormBaseParasite"/>
        </authorList>
    </citation>
    <scope>IDENTIFICATION</scope>
</reference>
<dbReference type="AlphaFoldDB" id="A0A0R3PZZ7"/>
<dbReference type="InterPro" id="IPR029063">
    <property type="entry name" value="SAM-dependent_MTases_sf"/>
</dbReference>
<evidence type="ECO:0000259" key="6">
    <source>
        <dbReference type="Pfam" id="PF13649"/>
    </source>
</evidence>
<dbReference type="CDD" id="cd02440">
    <property type="entry name" value="AdoMet_MTases"/>
    <property type="match status" value="1"/>
</dbReference>
<feature type="domain" description="Methyltransferase" evidence="6">
    <location>
        <begin position="55"/>
        <end position="148"/>
    </location>
</feature>
<evidence type="ECO:0000256" key="5">
    <source>
        <dbReference type="ARBA" id="ARBA00047622"/>
    </source>
</evidence>
<dbReference type="PANTHER" id="PTHR44307">
    <property type="entry name" value="PHOSPHOETHANOLAMINE METHYLTRANSFERASE"/>
    <property type="match status" value="1"/>
</dbReference>
<keyword evidence="3" id="KW-0808">Transferase</keyword>
<sequence>MTAEVRRDSFKTFWDKYSGKPDTNTMMLNNTSDELDASDRADILSSLPLLTNKDVLEIGAGIGRFTTALAETAKWVHSTDFIESFIAKNKERNAHLRNISYQISDAANFQMEDGSVDLVFTNWLMMYLSDREVVDFLLNAMRWLRPDGYLHLRESCSGPSTGTAKSTTLHSSVDVNPTHYRYSSRYIKLLRAIRYRDGCGKVWRFDVQWSCSVPTYIERSNNWRQVHWLTKKLPAEGDVVTSVSHLLNLFRSEGFHWVYPVGAPAPTILFHHIAITFHGDYSL</sequence>
<dbReference type="OMA" id="CKRIGAY"/>
<dbReference type="WBParaSite" id="ACOC_0001219601-mRNA-1">
    <property type="protein sequence ID" value="ACOC_0001219601-mRNA-1"/>
    <property type="gene ID" value="ACOC_0001219601"/>
</dbReference>
<dbReference type="InterPro" id="IPR041698">
    <property type="entry name" value="Methyltransf_25"/>
</dbReference>
<evidence type="ECO:0000313" key="7">
    <source>
        <dbReference type="EMBL" id="VDM63782.1"/>
    </source>
</evidence>
<dbReference type="Pfam" id="PF13649">
    <property type="entry name" value="Methyltransf_25"/>
    <property type="match status" value="1"/>
</dbReference>
<comment type="pathway">
    <text evidence="2">Lipid metabolism.</text>
</comment>
<organism evidence="9">
    <name type="scientific">Angiostrongylus costaricensis</name>
    <name type="common">Nematode worm</name>
    <dbReference type="NCBI Taxonomy" id="334426"/>
    <lineage>
        <taxon>Eukaryota</taxon>
        <taxon>Metazoa</taxon>
        <taxon>Ecdysozoa</taxon>
        <taxon>Nematoda</taxon>
        <taxon>Chromadorea</taxon>
        <taxon>Rhabditida</taxon>
        <taxon>Rhabditina</taxon>
        <taxon>Rhabditomorpha</taxon>
        <taxon>Strongyloidea</taxon>
        <taxon>Metastrongylidae</taxon>
        <taxon>Angiostrongylus</taxon>
    </lineage>
</organism>
<dbReference type="EC" id="2.1.1.103" evidence="4"/>
<name>A0A0R3PZZ7_ANGCS</name>
<dbReference type="Proteomes" id="UP000267027">
    <property type="component" value="Unassembled WGS sequence"/>
</dbReference>
<dbReference type="EMBL" id="UYYA01004927">
    <property type="protein sequence ID" value="VDM63782.1"/>
    <property type="molecule type" value="Genomic_DNA"/>
</dbReference>